<evidence type="ECO:0000313" key="2">
    <source>
        <dbReference type="Proteomes" id="UP001345963"/>
    </source>
</evidence>
<dbReference type="Pfam" id="PF15273">
    <property type="entry name" value="NHS"/>
    <property type="match status" value="1"/>
</dbReference>
<name>A0ABU7B2M8_9TELE</name>
<sequence>MVDPFQLLNYVLFSLQAACLKDSAVSNLDVESKLTAHFRAPWRLQRNVLHPSTRPACVEELHRQANHSLWSLNQDHQRREQRVTISALPPMPMYPSPLIEQKQDSRGKGLTVVRQLLLLSYHFRV</sequence>
<dbReference type="Proteomes" id="UP001345963">
    <property type="component" value="Unassembled WGS sequence"/>
</dbReference>
<reference evidence="1 2" key="1">
    <citation type="submission" date="2021-07" db="EMBL/GenBank/DDBJ databases">
        <authorList>
            <person name="Palmer J.M."/>
        </authorList>
    </citation>
    <scope>NUCLEOTIDE SEQUENCE [LARGE SCALE GENOMIC DNA]</scope>
    <source>
        <strain evidence="1 2">AT_MEX2019</strain>
        <tissue evidence="1">Muscle</tissue>
    </source>
</reference>
<dbReference type="PANTHER" id="PTHR23039:SF5">
    <property type="entry name" value="ACTIN REMODELING REGULATOR NHS"/>
    <property type="match status" value="1"/>
</dbReference>
<proteinExistence type="predicted"/>
<dbReference type="InterPro" id="IPR024845">
    <property type="entry name" value="NHS-like"/>
</dbReference>
<keyword evidence="2" id="KW-1185">Reference proteome</keyword>
<dbReference type="EMBL" id="JAHUTI010039381">
    <property type="protein sequence ID" value="MED6244109.1"/>
    <property type="molecule type" value="Genomic_DNA"/>
</dbReference>
<comment type="caution">
    <text evidence="1">The sequence shown here is derived from an EMBL/GenBank/DDBJ whole genome shotgun (WGS) entry which is preliminary data.</text>
</comment>
<evidence type="ECO:0000313" key="1">
    <source>
        <dbReference type="EMBL" id="MED6244109.1"/>
    </source>
</evidence>
<dbReference type="PANTHER" id="PTHR23039">
    <property type="entry name" value="NANCE-HORAN SYNDROME PROTEIN"/>
    <property type="match status" value="1"/>
</dbReference>
<organism evidence="1 2">
    <name type="scientific">Ataeniobius toweri</name>
    <dbReference type="NCBI Taxonomy" id="208326"/>
    <lineage>
        <taxon>Eukaryota</taxon>
        <taxon>Metazoa</taxon>
        <taxon>Chordata</taxon>
        <taxon>Craniata</taxon>
        <taxon>Vertebrata</taxon>
        <taxon>Euteleostomi</taxon>
        <taxon>Actinopterygii</taxon>
        <taxon>Neopterygii</taxon>
        <taxon>Teleostei</taxon>
        <taxon>Neoteleostei</taxon>
        <taxon>Acanthomorphata</taxon>
        <taxon>Ovalentaria</taxon>
        <taxon>Atherinomorphae</taxon>
        <taxon>Cyprinodontiformes</taxon>
        <taxon>Goodeidae</taxon>
        <taxon>Ataeniobius</taxon>
    </lineage>
</organism>
<protein>
    <submittedName>
        <fullName evidence="1">Uncharacterized protein</fullName>
    </submittedName>
</protein>
<accession>A0ABU7B2M8</accession>
<gene>
    <name evidence="1" type="ORF">ATANTOWER_020136</name>
</gene>